<dbReference type="Gene3D" id="1.20.1260.10">
    <property type="match status" value="1"/>
</dbReference>
<dbReference type="SUPFAM" id="SSF47240">
    <property type="entry name" value="Ferritin-like"/>
    <property type="match status" value="1"/>
</dbReference>
<keyword evidence="1" id="KW-0732">Signal</keyword>
<proteinExistence type="predicted"/>
<protein>
    <recommendedName>
        <fullName evidence="2">DUF4439 domain-containing protein</fullName>
    </recommendedName>
</protein>
<dbReference type="eggNOG" id="ENOG50334B4">
    <property type="taxonomic scope" value="Bacteria"/>
</dbReference>
<dbReference type="InterPro" id="IPR012347">
    <property type="entry name" value="Ferritin-like"/>
</dbReference>
<dbReference type="Pfam" id="PF14530">
    <property type="entry name" value="DUF4439"/>
    <property type="match status" value="1"/>
</dbReference>
<reference evidence="3 4" key="1">
    <citation type="submission" date="2014-07" db="EMBL/GenBank/DDBJ databases">
        <title>Whole Genome Sequence of the Amycolatopsis methanolica 239.</title>
        <authorList>
            <person name="Tang B."/>
        </authorList>
    </citation>
    <scope>NUCLEOTIDE SEQUENCE [LARGE SCALE GENOMIC DNA]</scope>
    <source>
        <strain evidence="3 4">239</strain>
    </source>
</reference>
<dbReference type="CDD" id="cd00657">
    <property type="entry name" value="Ferritin_like"/>
    <property type="match status" value="1"/>
</dbReference>
<accession>A0A076MPD4</accession>
<dbReference type="EMBL" id="CP009110">
    <property type="protein sequence ID" value="AIJ22534.1"/>
    <property type="molecule type" value="Genomic_DNA"/>
</dbReference>
<dbReference type="RefSeq" id="WP_017981750.1">
    <property type="nucleotide sequence ID" value="NZ_AQUL01000001.1"/>
</dbReference>
<dbReference type="PROSITE" id="PS51318">
    <property type="entry name" value="TAT"/>
    <property type="match status" value="1"/>
</dbReference>
<name>A0A076MPD4_AMYME</name>
<dbReference type="AlphaFoldDB" id="A0A076MPD4"/>
<dbReference type="InterPro" id="IPR029447">
    <property type="entry name" value="DUF4439"/>
</dbReference>
<dbReference type="PATRIC" id="fig|1068978.7.peg.2609"/>
<feature type="signal peptide" evidence="1">
    <location>
        <begin position="1"/>
        <end position="26"/>
    </location>
</feature>
<dbReference type="InterPro" id="IPR009078">
    <property type="entry name" value="Ferritin-like_SF"/>
</dbReference>
<evidence type="ECO:0000256" key="1">
    <source>
        <dbReference type="SAM" id="SignalP"/>
    </source>
</evidence>
<gene>
    <name evidence="3" type="ORF">AMETH_2442</name>
</gene>
<dbReference type="HOGENOM" id="CLU_860216_0_0_11"/>
<organism evidence="3 4">
    <name type="scientific">Amycolatopsis methanolica 239</name>
    <dbReference type="NCBI Taxonomy" id="1068978"/>
    <lineage>
        <taxon>Bacteria</taxon>
        <taxon>Bacillati</taxon>
        <taxon>Actinomycetota</taxon>
        <taxon>Actinomycetes</taxon>
        <taxon>Pseudonocardiales</taxon>
        <taxon>Pseudonocardiaceae</taxon>
        <taxon>Amycolatopsis</taxon>
        <taxon>Amycolatopsis methanolica group</taxon>
    </lineage>
</organism>
<dbReference type="OrthoDB" id="5192349at2"/>
<evidence type="ECO:0000313" key="3">
    <source>
        <dbReference type="EMBL" id="AIJ22534.1"/>
    </source>
</evidence>
<dbReference type="STRING" id="1068978.AMETH_2442"/>
<dbReference type="InterPro" id="IPR006311">
    <property type="entry name" value="TAT_signal"/>
</dbReference>
<feature type="domain" description="DUF4439" evidence="2">
    <location>
        <begin position="172"/>
        <end position="307"/>
    </location>
</feature>
<evidence type="ECO:0000259" key="2">
    <source>
        <dbReference type="Pfam" id="PF14530"/>
    </source>
</evidence>
<dbReference type="Proteomes" id="UP000062973">
    <property type="component" value="Chromosome"/>
</dbReference>
<sequence length="310" mass="31517">MRPRTRRDVLRASALAALAAPLAACATGYSDEPDPLALLAEQARADAAAADAVAVSASADADVARQYSAARTAHARALQSEVDRLNRPKSQASAVVPAEQGMAGLKQRLATARQQAEALVGGLPRYRAGLVAAVAGGCAGLQQVGTKLGPGAEPGQVTATASAIPPESVGPVQQALSAEHAALWIYGLVSAFLPGNYTAGVADGTAEHQDRRDACVRMLTAAGVEPGVAEPAYIPPRPVTDATSAKSVVATAEADAATAWRGVLEQTDDAALRDVALKALLASARRGTRWREAAGEQPTAIVLPGSAAQS</sequence>
<keyword evidence="4" id="KW-1185">Reference proteome</keyword>
<feature type="chain" id="PRO_5001715103" description="DUF4439 domain-containing protein" evidence="1">
    <location>
        <begin position="27"/>
        <end position="310"/>
    </location>
</feature>
<evidence type="ECO:0000313" key="4">
    <source>
        <dbReference type="Proteomes" id="UP000062973"/>
    </source>
</evidence>
<dbReference type="KEGG" id="amq:AMETH_2442"/>